<feature type="domain" description="Pseudouridine synthase RsuA/RluA-like" evidence="8">
    <location>
        <begin position="131"/>
        <end position="295"/>
    </location>
</feature>
<evidence type="ECO:0000256" key="3">
    <source>
        <dbReference type="ARBA" id="ARBA00010876"/>
    </source>
</evidence>
<dbReference type="Gene3D" id="3.30.2350.10">
    <property type="entry name" value="Pseudouridine synthase"/>
    <property type="match status" value="1"/>
</dbReference>
<comment type="caution">
    <text evidence="9">The sequence shown here is derived from an EMBL/GenBank/DDBJ whole genome shotgun (WGS) entry which is preliminary data.</text>
</comment>
<organism evidence="9 10">
    <name type="scientific">Trichinella pseudospiralis</name>
    <name type="common">Parasitic roundworm</name>
    <dbReference type="NCBI Taxonomy" id="6337"/>
    <lineage>
        <taxon>Eukaryota</taxon>
        <taxon>Metazoa</taxon>
        <taxon>Ecdysozoa</taxon>
        <taxon>Nematoda</taxon>
        <taxon>Enoplea</taxon>
        <taxon>Dorylaimia</taxon>
        <taxon>Trichinellida</taxon>
        <taxon>Trichinellidae</taxon>
        <taxon>Trichinella</taxon>
    </lineage>
</organism>
<comment type="similarity">
    <text evidence="3">Belongs to the pseudouridine synthase RluA family.</text>
</comment>
<accession>A0A0V0YMP3</accession>
<comment type="catalytic activity">
    <reaction evidence="2">
        <text>uridine in 5S rRNA = pseudouridine in 5S rRNA</text>
        <dbReference type="Rhea" id="RHEA:47036"/>
        <dbReference type="Rhea" id="RHEA-COMP:11730"/>
        <dbReference type="Rhea" id="RHEA-COMP:11731"/>
        <dbReference type="ChEBI" id="CHEBI:65314"/>
        <dbReference type="ChEBI" id="CHEBI:65315"/>
    </reaction>
</comment>
<evidence type="ECO:0000259" key="8">
    <source>
        <dbReference type="Pfam" id="PF00849"/>
    </source>
</evidence>
<dbReference type="Pfam" id="PF00849">
    <property type="entry name" value="PseudoU_synth_2"/>
    <property type="match status" value="1"/>
</dbReference>
<protein>
    <recommendedName>
        <fullName evidence="6">Pseudouridylate synthase RPUSD4, mitochondrial</fullName>
    </recommendedName>
    <alternativeName>
        <fullName evidence="7">RNA pseudouridylate synthase domain-containing protein 4</fullName>
    </alternativeName>
</protein>
<dbReference type="EMBL" id="JYDU01000002">
    <property type="protein sequence ID" value="KRY01620.1"/>
    <property type="molecule type" value="Genomic_DNA"/>
</dbReference>
<dbReference type="PANTHER" id="PTHR21600:SF83">
    <property type="entry name" value="PSEUDOURIDYLATE SYNTHASE RPUSD4, MITOCHONDRIAL"/>
    <property type="match status" value="1"/>
</dbReference>
<dbReference type="InterPro" id="IPR020103">
    <property type="entry name" value="PsdUridine_synth_cat_dom_sf"/>
</dbReference>
<dbReference type="GO" id="GO:0003723">
    <property type="term" value="F:RNA binding"/>
    <property type="evidence" value="ECO:0007669"/>
    <property type="project" value="InterPro"/>
</dbReference>
<evidence type="ECO:0000313" key="10">
    <source>
        <dbReference type="Proteomes" id="UP000054815"/>
    </source>
</evidence>
<dbReference type="InterPro" id="IPR006145">
    <property type="entry name" value="PsdUridine_synth_RsuA/RluA"/>
</dbReference>
<evidence type="ECO:0000256" key="6">
    <source>
        <dbReference type="ARBA" id="ARBA00039953"/>
    </source>
</evidence>
<sequence>MKHYLRNIYLFKAEHSVRMSQQQCRHECSHVTPNSDKDNDEEDEDFSAHVLPNLYSCGKSTYKLAQKIRNSLEAESVDKTLDLDGSLRSLNKIYSLMPDLNRLPKDEIAQLCAESYSIFSINFCYHAVLDDLIVLNKPYGLAVTNGPGMFVSLKSILPMLKELISPKSEILRPIHRLDRCTTGILMLASSKFRFLELKDMFKREEIKKTYICITKLVPNPSSGVIQAALGERKISGRFKTSPLLINLKGKEKYLKSGADAKIVKTEYSTLSVGEKCALIKCTTHTGMKHQIRCHMGLCFGCPIVGDHKYSNFVGNRPQRLPSEVLHKLGIRPSKSRHLPLYLHASEIEIPEFPKQRNLSVKAPLPKFFLYTLKRLRLRV</sequence>
<evidence type="ECO:0000256" key="1">
    <source>
        <dbReference type="ARBA" id="ARBA00001166"/>
    </source>
</evidence>
<evidence type="ECO:0000256" key="2">
    <source>
        <dbReference type="ARBA" id="ARBA00001896"/>
    </source>
</evidence>
<dbReference type="SUPFAM" id="SSF55120">
    <property type="entry name" value="Pseudouridine synthase"/>
    <property type="match status" value="1"/>
</dbReference>
<dbReference type="AlphaFoldDB" id="A0A0V0YMP3"/>
<dbReference type="PANTHER" id="PTHR21600">
    <property type="entry name" value="MITOCHONDRIAL RNA PSEUDOURIDINE SYNTHASE"/>
    <property type="match status" value="1"/>
</dbReference>
<reference evidence="9 10" key="1">
    <citation type="submission" date="2015-01" db="EMBL/GenBank/DDBJ databases">
        <title>Evolution of Trichinella species and genotypes.</title>
        <authorList>
            <person name="Korhonen P.K."/>
            <person name="Edoardo P."/>
            <person name="Giuseppe L.R."/>
            <person name="Gasser R.B."/>
        </authorList>
    </citation>
    <scope>NUCLEOTIDE SEQUENCE [LARGE SCALE GENOMIC DNA]</scope>
    <source>
        <strain evidence="9">ISS141</strain>
    </source>
</reference>
<dbReference type="Proteomes" id="UP000054815">
    <property type="component" value="Unassembled WGS sequence"/>
</dbReference>
<evidence type="ECO:0000313" key="9">
    <source>
        <dbReference type="EMBL" id="KRY01620.1"/>
    </source>
</evidence>
<comment type="catalytic activity">
    <reaction evidence="1">
        <text>a uridine in mRNA = a pseudouridine in mRNA</text>
        <dbReference type="Rhea" id="RHEA:56644"/>
        <dbReference type="Rhea" id="RHEA-COMP:14658"/>
        <dbReference type="Rhea" id="RHEA-COMP:14659"/>
        <dbReference type="ChEBI" id="CHEBI:65314"/>
        <dbReference type="ChEBI" id="CHEBI:65315"/>
    </reaction>
</comment>
<dbReference type="GO" id="GO:0001522">
    <property type="term" value="P:pseudouridine synthesis"/>
    <property type="evidence" value="ECO:0007669"/>
    <property type="project" value="InterPro"/>
</dbReference>
<evidence type="ECO:0000256" key="5">
    <source>
        <dbReference type="ARBA" id="ARBA00036943"/>
    </source>
</evidence>
<dbReference type="PROSITE" id="PS01129">
    <property type="entry name" value="PSI_RLU"/>
    <property type="match status" value="1"/>
</dbReference>
<keyword evidence="4" id="KW-0413">Isomerase</keyword>
<dbReference type="STRING" id="6337.A0A0V0YMP3"/>
<dbReference type="GO" id="GO:0009982">
    <property type="term" value="F:pseudouridine synthase activity"/>
    <property type="evidence" value="ECO:0007669"/>
    <property type="project" value="InterPro"/>
</dbReference>
<evidence type="ECO:0000256" key="7">
    <source>
        <dbReference type="ARBA" id="ARBA00041563"/>
    </source>
</evidence>
<proteinExistence type="inferred from homology"/>
<dbReference type="InterPro" id="IPR006224">
    <property type="entry name" value="PsdUridine_synth_RluA-like_CS"/>
</dbReference>
<comment type="catalytic activity">
    <reaction evidence="5">
        <text>a uridine in tRNA = a pseudouridine in tRNA</text>
        <dbReference type="Rhea" id="RHEA:54572"/>
        <dbReference type="Rhea" id="RHEA-COMP:13339"/>
        <dbReference type="Rhea" id="RHEA-COMP:13934"/>
        <dbReference type="ChEBI" id="CHEBI:65314"/>
        <dbReference type="ChEBI" id="CHEBI:65315"/>
    </reaction>
</comment>
<dbReference type="InterPro" id="IPR050188">
    <property type="entry name" value="RluA_PseudoU_synthase"/>
</dbReference>
<evidence type="ECO:0000256" key="4">
    <source>
        <dbReference type="ARBA" id="ARBA00023235"/>
    </source>
</evidence>
<dbReference type="CDD" id="cd02869">
    <property type="entry name" value="PseudoU_synth_RluA_like"/>
    <property type="match status" value="1"/>
</dbReference>
<gene>
    <name evidence="9" type="primary">RPUSD4</name>
    <name evidence="9" type="ORF">T4E_6431</name>
</gene>
<name>A0A0V0YMP3_TRIPS</name>